<proteinExistence type="predicted"/>
<dbReference type="InterPro" id="IPR000999">
    <property type="entry name" value="RNase_III_dom"/>
</dbReference>
<dbReference type="InterPro" id="IPR036389">
    <property type="entry name" value="RNase_III_sf"/>
</dbReference>
<dbReference type="Gene3D" id="1.10.1520.10">
    <property type="entry name" value="Ribonuclease III domain"/>
    <property type="match status" value="1"/>
</dbReference>
<feature type="domain" description="RNase III" evidence="1">
    <location>
        <begin position="11"/>
        <end position="137"/>
    </location>
</feature>
<organism evidence="2 3">
    <name type="scientific">Aplosporella prunicola CBS 121167</name>
    <dbReference type="NCBI Taxonomy" id="1176127"/>
    <lineage>
        <taxon>Eukaryota</taxon>
        <taxon>Fungi</taxon>
        <taxon>Dikarya</taxon>
        <taxon>Ascomycota</taxon>
        <taxon>Pezizomycotina</taxon>
        <taxon>Dothideomycetes</taxon>
        <taxon>Dothideomycetes incertae sedis</taxon>
        <taxon>Botryosphaeriales</taxon>
        <taxon>Aplosporellaceae</taxon>
        <taxon>Aplosporella</taxon>
    </lineage>
</organism>
<dbReference type="RefSeq" id="XP_033393148.1">
    <property type="nucleotide sequence ID" value="XM_033539376.1"/>
</dbReference>
<dbReference type="Pfam" id="PF14622">
    <property type="entry name" value="Ribonucleas_3_3"/>
    <property type="match status" value="1"/>
</dbReference>
<dbReference type="Proteomes" id="UP000799438">
    <property type="component" value="Unassembled WGS sequence"/>
</dbReference>
<gene>
    <name evidence="2" type="ORF">K452DRAFT_278680</name>
</gene>
<dbReference type="SUPFAM" id="SSF69065">
    <property type="entry name" value="RNase III domain-like"/>
    <property type="match status" value="1"/>
</dbReference>
<sequence length="172" mass="19229">MANHLLPSTTKKAIETIVGYRFKNPNYLWEALQAHGSHVTKIDGRFIGEGNKRLALVGDSVLRLVLLGDWYPSSFYTAGATPVLVKLLSNEYLDKRGRELGLETFIVKNLAQGKVVYKRTMASTMEGILGAIYLDSGKNLEKVESSMSTMGIKYKWTDDLTMNREKVSPDPK</sequence>
<dbReference type="EMBL" id="ML995503">
    <property type="protein sequence ID" value="KAF2137433.1"/>
    <property type="molecule type" value="Genomic_DNA"/>
</dbReference>
<dbReference type="GO" id="GO:0006396">
    <property type="term" value="P:RNA processing"/>
    <property type="evidence" value="ECO:0007669"/>
    <property type="project" value="InterPro"/>
</dbReference>
<dbReference type="CDD" id="cd00593">
    <property type="entry name" value="RIBOc"/>
    <property type="match status" value="1"/>
</dbReference>
<evidence type="ECO:0000313" key="3">
    <source>
        <dbReference type="Proteomes" id="UP000799438"/>
    </source>
</evidence>
<reference evidence="2" key="1">
    <citation type="journal article" date="2020" name="Stud. Mycol.">
        <title>101 Dothideomycetes genomes: a test case for predicting lifestyles and emergence of pathogens.</title>
        <authorList>
            <person name="Haridas S."/>
            <person name="Albert R."/>
            <person name="Binder M."/>
            <person name="Bloem J."/>
            <person name="Labutti K."/>
            <person name="Salamov A."/>
            <person name="Andreopoulos B."/>
            <person name="Baker S."/>
            <person name="Barry K."/>
            <person name="Bills G."/>
            <person name="Bluhm B."/>
            <person name="Cannon C."/>
            <person name="Castanera R."/>
            <person name="Culley D."/>
            <person name="Daum C."/>
            <person name="Ezra D."/>
            <person name="Gonzalez J."/>
            <person name="Henrissat B."/>
            <person name="Kuo A."/>
            <person name="Liang C."/>
            <person name="Lipzen A."/>
            <person name="Lutzoni F."/>
            <person name="Magnuson J."/>
            <person name="Mondo S."/>
            <person name="Nolan M."/>
            <person name="Ohm R."/>
            <person name="Pangilinan J."/>
            <person name="Park H.-J."/>
            <person name="Ramirez L."/>
            <person name="Alfaro M."/>
            <person name="Sun H."/>
            <person name="Tritt A."/>
            <person name="Yoshinaga Y."/>
            <person name="Zwiers L.-H."/>
            <person name="Turgeon B."/>
            <person name="Goodwin S."/>
            <person name="Spatafora J."/>
            <person name="Crous P."/>
            <person name="Grigoriev I."/>
        </authorList>
    </citation>
    <scope>NUCLEOTIDE SEQUENCE</scope>
    <source>
        <strain evidence="2">CBS 121167</strain>
    </source>
</reference>
<evidence type="ECO:0000313" key="2">
    <source>
        <dbReference type="EMBL" id="KAF2137433.1"/>
    </source>
</evidence>
<evidence type="ECO:0000259" key="1">
    <source>
        <dbReference type="PROSITE" id="PS50142"/>
    </source>
</evidence>
<dbReference type="PROSITE" id="PS50142">
    <property type="entry name" value="RNASE_3_2"/>
    <property type="match status" value="1"/>
</dbReference>
<dbReference type="GeneID" id="54296872"/>
<keyword evidence="3" id="KW-1185">Reference proteome</keyword>
<dbReference type="SMART" id="SM00535">
    <property type="entry name" value="RIBOc"/>
    <property type="match status" value="1"/>
</dbReference>
<accession>A0A6A6B234</accession>
<dbReference type="OrthoDB" id="67027at2759"/>
<name>A0A6A6B234_9PEZI</name>
<protein>
    <recommendedName>
        <fullName evidence="1">RNase III domain-containing protein</fullName>
    </recommendedName>
</protein>
<dbReference type="GO" id="GO:0004525">
    <property type="term" value="F:ribonuclease III activity"/>
    <property type="evidence" value="ECO:0007669"/>
    <property type="project" value="InterPro"/>
</dbReference>
<dbReference type="AlphaFoldDB" id="A0A6A6B234"/>